<gene>
    <name evidence="1" type="ORF">L2725_14630</name>
</gene>
<protein>
    <submittedName>
        <fullName evidence="1">Uncharacterized protein</fullName>
    </submittedName>
</protein>
<reference evidence="1 2" key="1">
    <citation type="submission" date="2022-01" db="EMBL/GenBank/DDBJ databases">
        <title>Whole genome-based taxonomy of the Shewanellaceae.</title>
        <authorList>
            <person name="Martin-Rodriguez A.J."/>
        </authorList>
    </citation>
    <scope>NUCLEOTIDE SEQUENCE [LARGE SCALE GENOMIC DNA]</scope>
    <source>
        <strain evidence="1 2">DSM 21332</strain>
    </source>
</reference>
<name>A0ABT0N972_9GAMM</name>
<accession>A0ABT0N972</accession>
<evidence type="ECO:0000313" key="1">
    <source>
        <dbReference type="EMBL" id="MCL2914993.1"/>
    </source>
</evidence>
<proteinExistence type="predicted"/>
<organism evidence="1 2">
    <name type="scientific">Shewanella corallii</name>
    <dbReference type="NCBI Taxonomy" id="560080"/>
    <lineage>
        <taxon>Bacteria</taxon>
        <taxon>Pseudomonadati</taxon>
        <taxon>Pseudomonadota</taxon>
        <taxon>Gammaproteobacteria</taxon>
        <taxon>Alteromonadales</taxon>
        <taxon>Shewanellaceae</taxon>
        <taxon>Shewanella</taxon>
    </lineage>
</organism>
<dbReference type="EMBL" id="JAKIKT010000005">
    <property type="protein sequence ID" value="MCL2914993.1"/>
    <property type="molecule type" value="Genomic_DNA"/>
</dbReference>
<dbReference type="RefSeq" id="WP_249249606.1">
    <property type="nucleotide sequence ID" value="NZ_JAKIKT010000005.1"/>
</dbReference>
<evidence type="ECO:0000313" key="2">
    <source>
        <dbReference type="Proteomes" id="UP001202831"/>
    </source>
</evidence>
<dbReference type="Proteomes" id="UP001202831">
    <property type="component" value="Unassembled WGS sequence"/>
</dbReference>
<keyword evidence="2" id="KW-1185">Reference proteome</keyword>
<comment type="caution">
    <text evidence="1">The sequence shown here is derived from an EMBL/GenBank/DDBJ whole genome shotgun (WGS) entry which is preliminary data.</text>
</comment>
<sequence>MTSLTREDIASVLAERLTYMSKDFVGRSLAVVDIGIFPWHGTVEISLLFDDEVHGADLEEIAAWPAYAWSDKQGAEYWQAGAELGKVFEKQYREGVPLDSLLLLVANALTLPGVTKALREYQVSDRFTLQVLNPDTTDGPNYCAL</sequence>